<evidence type="ECO:0000313" key="2">
    <source>
        <dbReference type="EMBL" id="TSP14454.1"/>
    </source>
</evidence>
<evidence type="ECO:0000259" key="1">
    <source>
        <dbReference type="Pfam" id="PF21746"/>
    </source>
</evidence>
<dbReference type="RefSeq" id="WP_144195674.1">
    <property type="nucleotide sequence ID" value="NZ_VCIZ01000001.1"/>
</dbReference>
<proteinExistence type="predicted"/>
<organism evidence="2 3">
    <name type="scientific">Cupriavidus campinensis</name>
    <dbReference type="NCBI Taxonomy" id="151783"/>
    <lineage>
        <taxon>Bacteria</taxon>
        <taxon>Pseudomonadati</taxon>
        <taxon>Pseudomonadota</taxon>
        <taxon>Betaproteobacteria</taxon>
        <taxon>Burkholderiales</taxon>
        <taxon>Burkholderiaceae</taxon>
        <taxon>Cupriavidus</taxon>
    </lineage>
</organism>
<comment type="caution">
    <text evidence="2">The sequence shown here is derived from an EMBL/GenBank/DDBJ whole genome shotgun (WGS) entry which is preliminary data.</text>
</comment>
<dbReference type="EMBL" id="VCIZ01000001">
    <property type="protein sequence ID" value="TSP14454.1"/>
    <property type="molecule type" value="Genomic_DNA"/>
</dbReference>
<sequence>MNAMMKPSLNDISDAWFAFHRAHDEIGDYTHRADAGEEFFWVIEYLGDTARHEPQTCWDAISLIWSRTDKNDMARLASLAAGPLEDLLAYHGREVSPWVEQLCLSEPVFRTLLQGVWQNAILPDVWERINELRNSGGEA</sequence>
<name>A0ABY3EU09_9BURK</name>
<evidence type="ECO:0000313" key="3">
    <source>
        <dbReference type="Proteomes" id="UP000318943"/>
    </source>
</evidence>
<accession>A0ABY3EU09</accession>
<keyword evidence="3" id="KW-1185">Reference proteome</keyword>
<reference evidence="2 3" key="1">
    <citation type="submission" date="2019-05" db="EMBL/GenBank/DDBJ databases">
        <title>Whole genome sequence analysis of Cupriavidus campinensis S14E4C strain.</title>
        <authorList>
            <person name="Abbaszade G."/>
            <person name="Szabo A."/>
            <person name="Toumi M."/>
            <person name="Toth E."/>
        </authorList>
    </citation>
    <scope>NUCLEOTIDE SEQUENCE [LARGE SCALE GENOMIC DNA]</scope>
    <source>
        <strain evidence="2 3">S14E4C</strain>
    </source>
</reference>
<dbReference type="InterPro" id="IPR049221">
    <property type="entry name" value="DUF6869"/>
</dbReference>
<protein>
    <recommendedName>
        <fullName evidence="1">DUF6869 domain-containing protein</fullName>
    </recommendedName>
</protein>
<gene>
    <name evidence="2" type="ORF">FGG12_02020</name>
</gene>
<dbReference type="Proteomes" id="UP000318943">
    <property type="component" value="Unassembled WGS sequence"/>
</dbReference>
<dbReference type="Pfam" id="PF21746">
    <property type="entry name" value="DUF6869"/>
    <property type="match status" value="1"/>
</dbReference>
<feature type="domain" description="DUF6869" evidence="1">
    <location>
        <begin position="34"/>
        <end position="134"/>
    </location>
</feature>